<keyword evidence="3" id="KW-1185">Reference proteome</keyword>
<name>A0A4Q1K4J9_9FLAO</name>
<dbReference type="Proteomes" id="UP000290283">
    <property type="component" value="Unassembled WGS sequence"/>
</dbReference>
<organism evidence="2 3">
    <name type="scientific">Flavobacterium amnicola</name>
    <dbReference type="NCBI Taxonomy" id="2506422"/>
    <lineage>
        <taxon>Bacteria</taxon>
        <taxon>Pseudomonadati</taxon>
        <taxon>Bacteroidota</taxon>
        <taxon>Flavobacteriia</taxon>
        <taxon>Flavobacteriales</taxon>
        <taxon>Flavobacteriaceae</taxon>
        <taxon>Flavobacterium</taxon>
    </lineage>
</organism>
<feature type="transmembrane region" description="Helical" evidence="1">
    <location>
        <begin position="16"/>
        <end position="34"/>
    </location>
</feature>
<accession>A0A4Q1K4J9</accession>
<keyword evidence="1" id="KW-0472">Membrane</keyword>
<feature type="transmembrane region" description="Helical" evidence="1">
    <location>
        <begin position="40"/>
        <end position="63"/>
    </location>
</feature>
<dbReference type="AlphaFoldDB" id="A0A4Q1K4J9"/>
<dbReference type="EMBL" id="SBKO01000001">
    <property type="protein sequence ID" value="RXR20390.1"/>
    <property type="molecule type" value="Genomic_DNA"/>
</dbReference>
<dbReference type="InterPro" id="IPR025250">
    <property type="entry name" value="DUF4199"/>
</dbReference>
<feature type="transmembrane region" description="Helical" evidence="1">
    <location>
        <begin position="147"/>
        <end position="171"/>
    </location>
</feature>
<evidence type="ECO:0000256" key="1">
    <source>
        <dbReference type="SAM" id="Phobius"/>
    </source>
</evidence>
<dbReference type="Pfam" id="PF13858">
    <property type="entry name" value="DUF4199"/>
    <property type="match status" value="1"/>
</dbReference>
<sequence>MESKTATKKFGLDNGIYYGLAMILSFVIVYALNIDLVENPFIGTISSVLSYFVFPILFIWLAISGFKKANSGFASFGECLKTGVTVAFVASVLLAVFSLIFNLVFPEYLDEMMNQTRKIMMKQNPSLTSEQIDASLVMVKKFSSPMFSIPMTILMITFVGLIYSLVIGAILKNERPQFN</sequence>
<evidence type="ECO:0000313" key="2">
    <source>
        <dbReference type="EMBL" id="RXR20390.1"/>
    </source>
</evidence>
<keyword evidence="1" id="KW-1133">Transmembrane helix</keyword>
<evidence type="ECO:0000313" key="3">
    <source>
        <dbReference type="Proteomes" id="UP000290283"/>
    </source>
</evidence>
<dbReference type="RefSeq" id="WP_129433048.1">
    <property type="nucleotide sequence ID" value="NZ_SBKO01000001.1"/>
</dbReference>
<protein>
    <submittedName>
        <fullName evidence="2">DUF4199 domain-containing protein</fullName>
    </submittedName>
</protein>
<dbReference type="OrthoDB" id="1122768at2"/>
<keyword evidence="1" id="KW-0812">Transmembrane</keyword>
<reference evidence="3" key="1">
    <citation type="submission" date="2019-01" db="EMBL/GenBank/DDBJ databases">
        <title>Cytophagaceae bacterium strain CAR-16.</title>
        <authorList>
            <person name="Chen W.-M."/>
        </authorList>
    </citation>
    <scope>NUCLEOTIDE SEQUENCE [LARGE SCALE GENOMIC DNA]</scope>
    <source>
        <strain evidence="3">LLJ-11</strain>
    </source>
</reference>
<feature type="transmembrane region" description="Helical" evidence="1">
    <location>
        <begin position="84"/>
        <end position="105"/>
    </location>
</feature>
<comment type="caution">
    <text evidence="2">The sequence shown here is derived from an EMBL/GenBank/DDBJ whole genome shotgun (WGS) entry which is preliminary data.</text>
</comment>
<gene>
    <name evidence="2" type="ORF">EQG63_00200</name>
</gene>
<proteinExistence type="predicted"/>